<evidence type="ECO:0000256" key="4">
    <source>
        <dbReference type="ARBA" id="ARBA00022989"/>
    </source>
</evidence>
<dbReference type="InParanoid" id="A0A7J7DP20"/>
<evidence type="ECO:0000313" key="6">
    <source>
        <dbReference type="EMBL" id="KAF5748047.1"/>
    </source>
</evidence>
<keyword evidence="3" id="KW-0812">Transmembrane</keyword>
<organism evidence="6 7">
    <name type="scientific">Tripterygium wilfordii</name>
    <name type="common">Thunder God vine</name>
    <dbReference type="NCBI Taxonomy" id="458696"/>
    <lineage>
        <taxon>Eukaryota</taxon>
        <taxon>Viridiplantae</taxon>
        <taxon>Streptophyta</taxon>
        <taxon>Embryophyta</taxon>
        <taxon>Tracheophyta</taxon>
        <taxon>Spermatophyta</taxon>
        <taxon>Magnoliopsida</taxon>
        <taxon>eudicotyledons</taxon>
        <taxon>Gunneridae</taxon>
        <taxon>Pentapetalae</taxon>
        <taxon>rosids</taxon>
        <taxon>fabids</taxon>
        <taxon>Celastrales</taxon>
        <taxon>Celastraceae</taxon>
        <taxon>Tripterygium</taxon>
    </lineage>
</organism>
<dbReference type="PANTHER" id="PTHR13317">
    <property type="entry name" value="TRANSMEMBRANE ANTERIOR POSTERIOR TRANSFORMATION PROTEIN 1 HOMOLOG"/>
    <property type="match status" value="1"/>
</dbReference>
<accession>A0A7J7DP20</accession>
<evidence type="ECO:0000313" key="7">
    <source>
        <dbReference type="Proteomes" id="UP000593562"/>
    </source>
</evidence>
<keyword evidence="4" id="KW-1133">Transmembrane helix</keyword>
<evidence type="ECO:0000256" key="1">
    <source>
        <dbReference type="ARBA" id="ARBA00004141"/>
    </source>
</evidence>
<protein>
    <submittedName>
        <fullName evidence="6">Protein POLLEN DEFECTIVE IN GUIDANCE 1 isoform X2</fullName>
    </submittedName>
</protein>
<dbReference type="EMBL" id="JAAARO010000005">
    <property type="protein sequence ID" value="KAF5748047.1"/>
    <property type="molecule type" value="Genomic_DNA"/>
</dbReference>
<dbReference type="Pfam" id="PF05346">
    <property type="entry name" value="DUF747"/>
    <property type="match status" value="1"/>
</dbReference>
<dbReference type="PANTHER" id="PTHR13317:SF4">
    <property type="entry name" value="TRANSMEMBRANE ANTERIOR POSTERIOR TRANSFORMATION PROTEIN 1 HOMOLOG"/>
    <property type="match status" value="1"/>
</dbReference>
<evidence type="ECO:0000256" key="2">
    <source>
        <dbReference type="ARBA" id="ARBA00008803"/>
    </source>
</evidence>
<proteinExistence type="inferred from homology"/>
<dbReference type="AlphaFoldDB" id="A0A7J7DP20"/>
<name>A0A7J7DP20_TRIWF</name>
<comment type="caution">
    <text evidence="6">The sequence shown here is derived from an EMBL/GenBank/DDBJ whole genome shotgun (WGS) entry which is preliminary data.</text>
</comment>
<keyword evidence="7" id="KW-1185">Reference proteome</keyword>
<dbReference type="InterPro" id="IPR008010">
    <property type="entry name" value="Tatp1"/>
</dbReference>
<sequence length="91" mass="10426">MVCVCEMLMDIIKHSFLAKFNDIKPIVCSKFLEELCKQTLNIQTDAKKNKLTFVPLAPACVVIRVLTPVYAARLPCNPRLWRYFGFSSCLQ</sequence>
<gene>
    <name evidence="6" type="ORF">HS088_TW05G00779</name>
</gene>
<reference evidence="6 7" key="1">
    <citation type="journal article" date="2020" name="Nat. Commun.">
        <title>Genome of Tripterygium wilfordii and identification of cytochrome P450 involved in triptolide biosynthesis.</title>
        <authorList>
            <person name="Tu L."/>
            <person name="Su P."/>
            <person name="Zhang Z."/>
            <person name="Gao L."/>
            <person name="Wang J."/>
            <person name="Hu T."/>
            <person name="Zhou J."/>
            <person name="Zhang Y."/>
            <person name="Zhao Y."/>
            <person name="Liu Y."/>
            <person name="Song Y."/>
            <person name="Tong Y."/>
            <person name="Lu Y."/>
            <person name="Yang J."/>
            <person name="Xu C."/>
            <person name="Jia M."/>
            <person name="Peters R.J."/>
            <person name="Huang L."/>
            <person name="Gao W."/>
        </authorList>
    </citation>
    <scope>NUCLEOTIDE SEQUENCE [LARGE SCALE GENOMIC DNA]</scope>
    <source>
        <strain evidence="7">cv. XIE 37</strain>
        <tissue evidence="6">Leaf</tissue>
    </source>
</reference>
<dbReference type="GO" id="GO:0005789">
    <property type="term" value="C:endoplasmic reticulum membrane"/>
    <property type="evidence" value="ECO:0007669"/>
    <property type="project" value="TreeGrafter"/>
</dbReference>
<keyword evidence="5" id="KW-0472">Membrane</keyword>
<comment type="similarity">
    <text evidence="2">Belongs to the TAPT1 family.</text>
</comment>
<dbReference type="Proteomes" id="UP000593562">
    <property type="component" value="Unassembled WGS sequence"/>
</dbReference>
<evidence type="ECO:0000256" key="5">
    <source>
        <dbReference type="ARBA" id="ARBA00023136"/>
    </source>
</evidence>
<comment type="subcellular location">
    <subcellularLocation>
        <location evidence="1">Membrane</location>
        <topology evidence="1">Multi-pass membrane protein</topology>
    </subcellularLocation>
</comment>
<evidence type="ECO:0000256" key="3">
    <source>
        <dbReference type="ARBA" id="ARBA00022692"/>
    </source>
</evidence>